<dbReference type="PROSITE" id="PS00211">
    <property type="entry name" value="ABC_TRANSPORTER_1"/>
    <property type="match status" value="1"/>
</dbReference>
<dbReference type="GO" id="GO:0015421">
    <property type="term" value="F:ABC-type oligopeptide transporter activity"/>
    <property type="evidence" value="ECO:0007669"/>
    <property type="project" value="TreeGrafter"/>
</dbReference>
<evidence type="ECO:0000256" key="3">
    <source>
        <dbReference type="ARBA" id="ARBA00022741"/>
    </source>
</evidence>
<accession>A0A6G4XVL6</accession>
<evidence type="ECO:0000313" key="11">
    <source>
        <dbReference type="Proteomes" id="UP000481109"/>
    </source>
</evidence>
<evidence type="ECO:0000256" key="5">
    <source>
        <dbReference type="ARBA" id="ARBA00022989"/>
    </source>
</evidence>
<evidence type="ECO:0000259" key="9">
    <source>
        <dbReference type="PROSITE" id="PS50929"/>
    </source>
</evidence>
<comment type="caution">
    <text evidence="10">The sequence shown here is derived from an EMBL/GenBank/DDBJ whole genome shotgun (WGS) entry which is preliminary data.</text>
</comment>
<reference evidence="10 11" key="1">
    <citation type="submission" date="2020-02" db="EMBL/GenBank/DDBJ databases">
        <title>Whole-genome analyses of novel actinobacteria.</title>
        <authorList>
            <person name="Sahin N."/>
            <person name="Tokatli A."/>
        </authorList>
    </citation>
    <scope>NUCLEOTIDE SEQUENCE [LARGE SCALE GENOMIC DNA]</scope>
    <source>
        <strain evidence="10 11">YC504</strain>
    </source>
</reference>
<protein>
    <submittedName>
        <fullName evidence="10">ABC transporter ATP-binding protein</fullName>
    </submittedName>
</protein>
<dbReference type="PANTHER" id="PTHR43394:SF1">
    <property type="entry name" value="ATP-BINDING CASSETTE SUB-FAMILY B MEMBER 10, MITOCHONDRIAL"/>
    <property type="match status" value="1"/>
</dbReference>
<feature type="transmembrane region" description="Helical" evidence="7">
    <location>
        <begin position="129"/>
        <end position="153"/>
    </location>
</feature>
<sequence length="563" mass="57870">MPRRPFGEAPLRDGLRQGAGLAALVLLCTLAAAAATLALPAALGRAFDAVLSGEDATGPVVECGLLLGAAALFTALDALATAALGARTTARLRTRTLRHVLAAGPRAAERLGPGDLVARLVGNAAQAGAAPATAVALAAGALLPAGALVALVLTDWTTAVAFAVGMPLLALLLRLFVRASGDSSERYLAAQGLIAGRLVEAVRGARTVAAAGTRDREAARILGPLPELRRQGLRMWRVQGRSTAQAATLLPLLQLSVLAVAGLRVAAGELSVGGLFAAWRYAVLATGIGAFVGQLNALVRARRAADRLQEVLDLPTPHHGPSQLPAGTGRLEFRGAVVRHAGRTVLDVPVLRLPGGSVTAVVGRSGSGKSSLAALAGRLEDPSAGSVLLDGVPLPELTHTALRTAVTQAFARPELVGATVHDTIALGVRDPGEARVVQAAREACAHGFVRRLPAGYATPCPSAPLSGGERQRVGLARAFTRPGRLLILDDALSGLDSATAAQVGEVLFHPSPSHARLVVAHRPETAARADRVVWLEDGRVRAVGPHAELWRDPAYREVFGGGE</sequence>
<dbReference type="RefSeq" id="WP_165336226.1">
    <property type="nucleotide sequence ID" value="NZ_JAAKZW010000251.1"/>
</dbReference>
<name>A0A6G4XVL6_9ACTN</name>
<dbReference type="GO" id="GO:0005524">
    <property type="term" value="F:ATP binding"/>
    <property type="evidence" value="ECO:0007669"/>
    <property type="project" value="UniProtKB-KW"/>
</dbReference>
<dbReference type="EMBL" id="JAAKZW010000251">
    <property type="protein sequence ID" value="NGO80810.1"/>
    <property type="molecule type" value="Genomic_DNA"/>
</dbReference>
<dbReference type="InterPro" id="IPR003593">
    <property type="entry name" value="AAA+_ATPase"/>
</dbReference>
<dbReference type="PROSITE" id="PS50929">
    <property type="entry name" value="ABC_TM1F"/>
    <property type="match status" value="1"/>
</dbReference>
<dbReference type="InterPro" id="IPR003439">
    <property type="entry name" value="ABC_transporter-like_ATP-bd"/>
</dbReference>
<evidence type="ECO:0000256" key="4">
    <source>
        <dbReference type="ARBA" id="ARBA00022840"/>
    </source>
</evidence>
<dbReference type="GO" id="GO:0016887">
    <property type="term" value="F:ATP hydrolysis activity"/>
    <property type="evidence" value="ECO:0007669"/>
    <property type="project" value="InterPro"/>
</dbReference>
<dbReference type="SUPFAM" id="SSF90123">
    <property type="entry name" value="ABC transporter transmembrane region"/>
    <property type="match status" value="1"/>
</dbReference>
<dbReference type="Pfam" id="PF00005">
    <property type="entry name" value="ABC_tran"/>
    <property type="match status" value="1"/>
</dbReference>
<keyword evidence="5 7" id="KW-1133">Transmembrane helix</keyword>
<dbReference type="AlphaFoldDB" id="A0A6G4XVL6"/>
<keyword evidence="4 10" id="KW-0067">ATP-binding</keyword>
<evidence type="ECO:0000256" key="2">
    <source>
        <dbReference type="ARBA" id="ARBA00022692"/>
    </source>
</evidence>
<organism evidence="10 11">
    <name type="scientific">Streptomyces mesophilus</name>
    <dbReference type="NCBI Taxonomy" id="1775132"/>
    <lineage>
        <taxon>Bacteria</taxon>
        <taxon>Bacillati</taxon>
        <taxon>Actinomycetota</taxon>
        <taxon>Actinomycetes</taxon>
        <taxon>Kitasatosporales</taxon>
        <taxon>Streptomycetaceae</taxon>
        <taxon>Streptomyces</taxon>
    </lineage>
</organism>
<keyword evidence="11" id="KW-1185">Reference proteome</keyword>
<keyword evidence="3" id="KW-0547">Nucleotide-binding</keyword>
<evidence type="ECO:0000259" key="8">
    <source>
        <dbReference type="PROSITE" id="PS50893"/>
    </source>
</evidence>
<dbReference type="PANTHER" id="PTHR43394">
    <property type="entry name" value="ATP-DEPENDENT PERMEASE MDL1, MITOCHONDRIAL"/>
    <property type="match status" value="1"/>
</dbReference>
<dbReference type="PROSITE" id="PS50893">
    <property type="entry name" value="ABC_TRANSPORTER_2"/>
    <property type="match status" value="1"/>
</dbReference>
<dbReference type="Gene3D" id="1.20.1560.10">
    <property type="entry name" value="ABC transporter type 1, transmembrane domain"/>
    <property type="match status" value="1"/>
</dbReference>
<feature type="transmembrane region" description="Helical" evidence="7">
    <location>
        <begin position="244"/>
        <end position="266"/>
    </location>
</feature>
<dbReference type="InterPro" id="IPR011527">
    <property type="entry name" value="ABC1_TM_dom"/>
</dbReference>
<evidence type="ECO:0000256" key="7">
    <source>
        <dbReference type="SAM" id="Phobius"/>
    </source>
</evidence>
<dbReference type="InterPro" id="IPR036640">
    <property type="entry name" value="ABC1_TM_sf"/>
</dbReference>
<dbReference type="Gene3D" id="3.40.50.300">
    <property type="entry name" value="P-loop containing nucleotide triphosphate hydrolases"/>
    <property type="match status" value="1"/>
</dbReference>
<dbReference type="SUPFAM" id="SSF52540">
    <property type="entry name" value="P-loop containing nucleoside triphosphate hydrolases"/>
    <property type="match status" value="1"/>
</dbReference>
<gene>
    <name evidence="10" type="ORF">G6045_34905</name>
</gene>
<dbReference type="InterPro" id="IPR027417">
    <property type="entry name" value="P-loop_NTPase"/>
</dbReference>
<feature type="transmembrane region" description="Helical" evidence="7">
    <location>
        <begin position="278"/>
        <end position="299"/>
    </location>
</feature>
<dbReference type="Pfam" id="PF00664">
    <property type="entry name" value="ABC_membrane"/>
    <property type="match status" value="1"/>
</dbReference>
<dbReference type="GO" id="GO:0005886">
    <property type="term" value="C:plasma membrane"/>
    <property type="evidence" value="ECO:0007669"/>
    <property type="project" value="UniProtKB-SubCell"/>
</dbReference>
<proteinExistence type="predicted"/>
<dbReference type="InterPro" id="IPR017871">
    <property type="entry name" value="ABC_transporter-like_CS"/>
</dbReference>
<evidence type="ECO:0000313" key="10">
    <source>
        <dbReference type="EMBL" id="NGO80810.1"/>
    </source>
</evidence>
<evidence type="ECO:0000256" key="1">
    <source>
        <dbReference type="ARBA" id="ARBA00004651"/>
    </source>
</evidence>
<feature type="domain" description="ABC transmembrane type-1" evidence="9">
    <location>
        <begin position="23"/>
        <end position="300"/>
    </location>
</feature>
<feature type="domain" description="ABC transporter" evidence="8">
    <location>
        <begin position="331"/>
        <end position="562"/>
    </location>
</feature>
<keyword evidence="6 7" id="KW-0472">Membrane</keyword>
<keyword evidence="2 7" id="KW-0812">Transmembrane</keyword>
<comment type="subcellular location">
    <subcellularLocation>
        <location evidence="1">Cell membrane</location>
        <topology evidence="1">Multi-pass membrane protein</topology>
    </subcellularLocation>
</comment>
<dbReference type="SMART" id="SM00382">
    <property type="entry name" value="AAA"/>
    <property type="match status" value="1"/>
</dbReference>
<feature type="transmembrane region" description="Helical" evidence="7">
    <location>
        <begin position="159"/>
        <end position="177"/>
    </location>
</feature>
<feature type="transmembrane region" description="Helical" evidence="7">
    <location>
        <begin position="64"/>
        <end position="86"/>
    </location>
</feature>
<dbReference type="Proteomes" id="UP000481109">
    <property type="component" value="Unassembled WGS sequence"/>
</dbReference>
<evidence type="ECO:0000256" key="6">
    <source>
        <dbReference type="ARBA" id="ARBA00023136"/>
    </source>
</evidence>
<dbReference type="InterPro" id="IPR039421">
    <property type="entry name" value="Type_1_exporter"/>
</dbReference>